<evidence type="ECO:0000313" key="3">
    <source>
        <dbReference type="Proteomes" id="UP000324222"/>
    </source>
</evidence>
<gene>
    <name evidence="2" type="ORF">E2C01_069951</name>
</gene>
<evidence type="ECO:0000313" key="2">
    <source>
        <dbReference type="EMBL" id="MPC75561.1"/>
    </source>
</evidence>
<protein>
    <submittedName>
        <fullName evidence="2">Uncharacterized protein</fullName>
    </submittedName>
</protein>
<reference evidence="2 3" key="1">
    <citation type="submission" date="2019-05" db="EMBL/GenBank/DDBJ databases">
        <title>Another draft genome of Portunus trituberculatus and its Hox gene families provides insights of decapod evolution.</title>
        <authorList>
            <person name="Jeong J.-H."/>
            <person name="Song I."/>
            <person name="Kim S."/>
            <person name="Choi T."/>
            <person name="Kim D."/>
            <person name="Ryu S."/>
            <person name="Kim W."/>
        </authorList>
    </citation>
    <scope>NUCLEOTIDE SEQUENCE [LARGE SCALE GENOMIC DNA]</scope>
    <source>
        <tissue evidence="2">Muscle</tissue>
    </source>
</reference>
<accession>A0A5B7HRE3</accession>
<sequence length="75" mass="8147">MRCLTNFHAPSAGAAHSSQHDAFPGHRLTKAPPLVHSSLPVVHRNAAIHCASDVDLFNQLLRFLTPQPVSTNITQ</sequence>
<evidence type="ECO:0000256" key="1">
    <source>
        <dbReference type="SAM" id="MobiDB-lite"/>
    </source>
</evidence>
<feature type="region of interest" description="Disordered" evidence="1">
    <location>
        <begin position="8"/>
        <end position="29"/>
    </location>
</feature>
<dbReference type="Proteomes" id="UP000324222">
    <property type="component" value="Unassembled WGS sequence"/>
</dbReference>
<dbReference type="EMBL" id="VSRR010041404">
    <property type="protein sequence ID" value="MPC75561.1"/>
    <property type="molecule type" value="Genomic_DNA"/>
</dbReference>
<name>A0A5B7HRE3_PORTR</name>
<comment type="caution">
    <text evidence="2">The sequence shown here is derived from an EMBL/GenBank/DDBJ whole genome shotgun (WGS) entry which is preliminary data.</text>
</comment>
<organism evidence="2 3">
    <name type="scientific">Portunus trituberculatus</name>
    <name type="common">Swimming crab</name>
    <name type="synonym">Neptunus trituberculatus</name>
    <dbReference type="NCBI Taxonomy" id="210409"/>
    <lineage>
        <taxon>Eukaryota</taxon>
        <taxon>Metazoa</taxon>
        <taxon>Ecdysozoa</taxon>
        <taxon>Arthropoda</taxon>
        <taxon>Crustacea</taxon>
        <taxon>Multicrustacea</taxon>
        <taxon>Malacostraca</taxon>
        <taxon>Eumalacostraca</taxon>
        <taxon>Eucarida</taxon>
        <taxon>Decapoda</taxon>
        <taxon>Pleocyemata</taxon>
        <taxon>Brachyura</taxon>
        <taxon>Eubrachyura</taxon>
        <taxon>Portunoidea</taxon>
        <taxon>Portunidae</taxon>
        <taxon>Portuninae</taxon>
        <taxon>Portunus</taxon>
    </lineage>
</organism>
<proteinExistence type="predicted"/>
<dbReference type="AlphaFoldDB" id="A0A5B7HRE3"/>
<keyword evidence="3" id="KW-1185">Reference proteome</keyword>